<dbReference type="InterPro" id="IPR001853">
    <property type="entry name" value="DSBA-like_thioredoxin_dom"/>
</dbReference>
<dbReference type="Pfam" id="PF01323">
    <property type="entry name" value="DSBA"/>
    <property type="match status" value="1"/>
</dbReference>
<gene>
    <name evidence="11" type="ORF">H8L32_21995</name>
</gene>
<dbReference type="EMBL" id="JACOGF010000014">
    <property type="protein sequence ID" value="MBC3920151.1"/>
    <property type="molecule type" value="Genomic_DNA"/>
</dbReference>
<evidence type="ECO:0000256" key="3">
    <source>
        <dbReference type="ARBA" id="ARBA00013831"/>
    </source>
</evidence>
<evidence type="ECO:0000256" key="4">
    <source>
        <dbReference type="ARBA" id="ARBA00022729"/>
    </source>
</evidence>
<sequence>MSLLNRIFRCVLLLASMSLMATAGASPTMPQAGVEYQVLKRPQPADGGKKIEVIEFFGYFCPHCNALEPLIAEWVKKQGDNIVFKRVHVNFHGLVPQQKLYFTMEAMGKADEYHMKAFNAFHIDRNRLQSDAEVMEFVNKSGLDKQKFSDIYNSFSIQSKLNRAAQLSDAYQVDGVPFIAVDGRFTTSPVMSVTTIARVTEEEQNRSVLQVLDFLITKIQKERNAPAAPAAASSTAPASAAAAAPAKAPVKKK</sequence>
<evidence type="ECO:0000259" key="10">
    <source>
        <dbReference type="PROSITE" id="PS51352"/>
    </source>
</evidence>
<comment type="caution">
    <text evidence="11">The sequence shown here is derived from an EMBL/GenBank/DDBJ whole genome shotgun (WGS) entry which is preliminary data.</text>
</comment>
<protein>
    <recommendedName>
        <fullName evidence="3">Thiol:disulfide interchange protein DsbA</fullName>
    </recommendedName>
</protein>
<feature type="region of interest" description="Disordered" evidence="8">
    <location>
        <begin position="226"/>
        <end position="253"/>
    </location>
</feature>
<dbReference type="RefSeq" id="WP_186949434.1">
    <property type="nucleotide sequence ID" value="NZ_JACOGF010000014.1"/>
</dbReference>
<keyword evidence="4 9" id="KW-0732">Signal</keyword>
<keyword evidence="5" id="KW-0574">Periplasm</keyword>
<feature type="domain" description="Thioredoxin" evidence="10">
    <location>
        <begin position="20"/>
        <end position="169"/>
    </location>
</feature>
<feature type="signal peptide" evidence="9">
    <location>
        <begin position="1"/>
        <end position="25"/>
    </location>
</feature>
<evidence type="ECO:0000313" key="11">
    <source>
        <dbReference type="EMBL" id="MBC3920151.1"/>
    </source>
</evidence>
<dbReference type="InterPro" id="IPR036249">
    <property type="entry name" value="Thioredoxin-like_sf"/>
</dbReference>
<dbReference type="Proteomes" id="UP000650424">
    <property type="component" value="Unassembled WGS sequence"/>
</dbReference>
<dbReference type="PROSITE" id="PS51352">
    <property type="entry name" value="THIOREDOXIN_2"/>
    <property type="match status" value="1"/>
</dbReference>
<evidence type="ECO:0000256" key="1">
    <source>
        <dbReference type="ARBA" id="ARBA00004418"/>
    </source>
</evidence>
<organism evidence="11 12">
    <name type="scientific">Undibacterium hunanense</name>
    <dbReference type="NCBI Taxonomy" id="2762292"/>
    <lineage>
        <taxon>Bacteria</taxon>
        <taxon>Pseudomonadati</taxon>
        <taxon>Pseudomonadota</taxon>
        <taxon>Betaproteobacteria</taxon>
        <taxon>Burkholderiales</taxon>
        <taxon>Oxalobacteraceae</taxon>
        <taxon>Undibacterium</taxon>
    </lineage>
</organism>
<dbReference type="InterPro" id="IPR013766">
    <property type="entry name" value="Thioredoxin_domain"/>
</dbReference>
<dbReference type="Gene3D" id="3.40.30.10">
    <property type="entry name" value="Glutaredoxin"/>
    <property type="match status" value="2"/>
</dbReference>
<dbReference type="InterPro" id="IPR023205">
    <property type="entry name" value="DsbA/DsbL"/>
</dbReference>
<evidence type="ECO:0000256" key="9">
    <source>
        <dbReference type="SAM" id="SignalP"/>
    </source>
</evidence>
<dbReference type="PANTHER" id="PTHR35891:SF3">
    <property type="entry name" value="THIOL:DISULFIDE INTERCHANGE PROTEIN DSBL"/>
    <property type="match status" value="1"/>
</dbReference>
<evidence type="ECO:0000256" key="5">
    <source>
        <dbReference type="ARBA" id="ARBA00022764"/>
    </source>
</evidence>
<dbReference type="SUPFAM" id="SSF52833">
    <property type="entry name" value="Thioredoxin-like"/>
    <property type="match status" value="1"/>
</dbReference>
<evidence type="ECO:0000313" key="12">
    <source>
        <dbReference type="Proteomes" id="UP000650424"/>
    </source>
</evidence>
<dbReference type="InterPro" id="IPR017937">
    <property type="entry name" value="Thioredoxin_CS"/>
</dbReference>
<dbReference type="PANTHER" id="PTHR35891">
    <property type="entry name" value="THIOL:DISULFIDE INTERCHANGE PROTEIN DSBA"/>
    <property type="match status" value="1"/>
</dbReference>
<evidence type="ECO:0000256" key="2">
    <source>
        <dbReference type="ARBA" id="ARBA00005791"/>
    </source>
</evidence>
<evidence type="ECO:0000256" key="8">
    <source>
        <dbReference type="SAM" id="MobiDB-lite"/>
    </source>
</evidence>
<dbReference type="CDD" id="cd03019">
    <property type="entry name" value="DsbA_DsbA"/>
    <property type="match status" value="1"/>
</dbReference>
<dbReference type="PROSITE" id="PS00194">
    <property type="entry name" value="THIOREDOXIN_1"/>
    <property type="match status" value="1"/>
</dbReference>
<evidence type="ECO:0000256" key="6">
    <source>
        <dbReference type="ARBA" id="ARBA00023157"/>
    </source>
</evidence>
<feature type="chain" id="PRO_5045126132" description="Thiol:disulfide interchange protein DsbA" evidence="9">
    <location>
        <begin position="26"/>
        <end position="253"/>
    </location>
</feature>
<keyword evidence="7" id="KW-0676">Redox-active center</keyword>
<keyword evidence="12" id="KW-1185">Reference proteome</keyword>
<accession>A0ABR6ZWA1</accession>
<proteinExistence type="inferred from homology"/>
<reference evidence="11 12" key="1">
    <citation type="submission" date="2020-08" db="EMBL/GenBank/DDBJ databases">
        <title>Novel species isolated from subtropical streams in China.</title>
        <authorList>
            <person name="Lu H."/>
        </authorList>
    </citation>
    <scope>NUCLEOTIDE SEQUENCE [LARGE SCALE GENOMIC DNA]</scope>
    <source>
        <strain evidence="11 12">CY18W</strain>
    </source>
</reference>
<comment type="subcellular location">
    <subcellularLocation>
        <location evidence="1">Periplasm</location>
    </subcellularLocation>
</comment>
<keyword evidence="6" id="KW-1015">Disulfide bond</keyword>
<comment type="similarity">
    <text evidence="2">Belongs to the thioredoxin family. DsbA subfamily.</text>
</comment>
<dbReference type="InterPro" id="IPR050824">
    <property type="entry name" value="Thiol_disulfide_DsbA"/>
</dbReference>
<evidence type="ECO:0000256" key="7">
    <source>
        <dbReference type="ARBA" id="ARBA00023284"/>
    </source>
</evidence>
<name>A0ABR6ZWA1_9BURK</name>